<comment type="caution">
    <text evidence="1">The sequence shown here is derived from an EMBL/GenBank/DDBJ whole genome shotgun (WGS) entry which is preliminary data.</text>
</comment>
<evidence type="ECO:0000313" key="1">
    <source>
        <dbReference type="EMBL" id="KNE88181.1"/>
    </source>
</evidence>
<sequence length="50" mass="5929">MDLFIQEEPSCCVQPQNYEIRGRPFDLTEEDLHFIKNLVTKKPSIYAEEI</sequence>
<gene>
    <name evidence="1" type="ORF">PSTG_18424</name>
</gene>
<dbReference type="Proteomes" id="UP000054564">
    <property type="component" value="Unassembled WGS sequence"/>
</dbReference>
<protein>
    <submittedName>
        <fullName evidence="1">Uncharacterized protein</fullName>
    </submittedName>
</protein>
<dbReference type="EMBL" id="AJIL01002898">
    <property type="protein sequence ID" value="KNE88181.1"/>
    <property type="molecule type" value="Genomic_DNA"/>
</dbReference>
<accession>A0A0L0UMG8</accession>
<organism evidence="1 2">
    <name type="scientific">Puccinia striiformis f. sp. tritici PST-78</name>
    <dbReference type="NCBI Taxonomy" id="1165861"/>
    <lineage>
        <taxon>Eukaryota</taxon>
        <taxon>Fungi</taxon>
        <taxon>Dikarya</taxon>
        <taxon>Basidiomycota</taxon>
        <taxon>Pucciniomycotina</taxon>
        <taxon>Pucciniomycetes</taxon>
        <taxon>Pucciniales</taxon>
        <taxon>Pucciniaceae</taxon>
        <taxon>Puccinia</taxon>
    </lineage>
</organism>
<keyword evidence="2" id="KW-1185">Reference proteome</keyword>
<evidence type="ECO:0000313" key="2">
    <source>
        <dbReference type="Proteomes" id="UP000054564"/>
    </source>
</evidence>
<reference evidence="2" key="1">
    <citation type="submission" date="2014-03" db="EMBL/GenBank/DDBJ databases">
        <title>The Genome Sequence of Puccinia striiformis f. sp. tritici PST-78.</title>
        <authorList>
            <consortium name="The Broad Institute Genome Sequencing Platform"/>
            <person name="Cuomo C."/>
            <person name="Hulbert S."/>
            <person name="Chen X."/>
            <person name="Walker B."/>
            <person name="Young S.K."/>
            <person name="Zeng Q."/>
            <person name="Gargeya S."/>
            <person name="Fitzgerald M."/>
            <person name="Haas B."/>
            <person name="Abouelleil A."/>
            <person name="Alvarado L."/>
            <person name="Arachchi H.M."/>
            <person name="Berlin A.M."/>
            <person name="Chapman S.B."/>
            <person name="Goldberg J."/>
            <person name="Griggs A."/>
            <person name="Gujja S."/>
            <person name="Hansen M."/>
            <person name="Howarth C."/>
            <person name="Imamovic A."/>
            <person name="Larimer J."/>
            <person name="McCowan C."/>
            <person name="Montmayeur A."/>
            <person name="Murphy C."/>
            <person name="Neiman D."/>
            <person name="Pearson M."/>
            <person name="Priest M."/>
            <person name="Roberts A."/>
            <person name="Saif S."/>
            <person name="Shea T."/>
            <person name="Sisk P."/>
            <person name="Sykes S."/>
            <person name="Wortman J."/>
            <person name="Nusbaum C."/>
            <person name="Birren B."/>
        </authorList>
    </citation>
    <scope>NUCLEOTIDE SEQUENCE [LARGE SCALE GENOMIC DNA]</scope>
    <source>
        <strain evidence="2">race PST-78</strain>
    </source>
</reference>
<proteinExistence type="predicted"/>
<name>A0A0L0UMG8_9BASI</name>
<dbReference type="AlphaFoldDB" id="A0A0L0UMG8"/>